<dbReference type="SUPFAM" id="SSF55486">
    <property type="entry name" value="Metalloproteases ('zincins'), catalytic domain"/>
    <property type="match status" value="1"/>
</dbReference>
<keyword evidence="7" id="KW-0645">Protease</keyword>
<dbReference type="PRINTS" id="PR00756">
    <property type="entry name" value="ALADIPTASE"/>
</dbReference>
<dbReference type="Gene3D" id="2.60.40.1730">
    <property type="entry name" value="tricorn interacting facor f3 domain"/>
    <property type="match status" value="1"/>
</dbReference>
<dbReference type="InterPro" id="IPR014782">
    <property type="entry name" value="Peptidase_M1_dom"/>
</dbReference>
<evidence type="ECO:0000256" key="1">
    <source>
        <dbReference type="ARBA" id="ARBA00000098"/>
    </source>
</evidence>
<dbReference type="GO" id="GO:0016020">
    <property type="term" value="C:membrane"/>
    <property type="evidence" value="ECO:0007669"/>
    <property type="project" value="TreeGrafter"/>
</dbReference>
<feature type="domain" description="Peptidase M1 membrane alanine aminopeptidase" evidence="13">
    <location>
        <begin position="237"/>
        <end position="437"/>
    </location>
</feature>
<dbReference type="GO" id="GO:0070006">
    <property type="term" value="F:metalloaminopeptidase activity"/>
    <property type="evidence" value="ECO:0007669"/>
    <property type="project" value="TreeGrafter"/>
</dbReference>
<dbReference type="Pfam" id="PF01433">
    <property type="entry name" value="Peptidase_M1"/>
    <property type="match status" value="1"/>
</dbReference>
<dbReference type="OrthoDB" id="100605at2"/>
<evidence type="ECO:0000256" key="2">
    <source>
        <dbReference type="ARBA" id="ARBA00001947"/>
    </source>
</evidence>
<keyword evidence="10" id="KW-0862">Zinc</keyword>
<proteinExistence type="inferred from homology"/>
<name>A0A2S9WRC5_9FLAO</name>
<organism evidence="15 16">
    <name type="scientific">Nonlabens agnitus</name>
    <dbReference type="NCBI Taxonomy" id="870484"/>
    <lineage>
        <taxon>Bacteria</taxon>
        <taxon>Pseudomonadati</taxon>
        <taxon>Bacteroidota</taxon>
        <taxon>Flavobacteriia</taxon>
        <taxon>Flavobacteriales</taxon>
        <taxon>Flavobacteriaceae</taxon>
        <taxon>Nonlabens</taxon>
    </lineage>
</organism>
<gene>
    <name evidence="15" type="ORF">BST86_02405</name>
</gene>
<dbReference type="PANTHER" id="PTHR11533:SF174">
    <property type="entry name" value="PUROMYCIN-SENSITIVE AMINOPEPTIDASE-RELATED"/>
    <property type="match status" value="1"/>
</dbReference>
<dbReference type="EC" id="3.4.11.2" evidence="4"/>
<keyword evidence="16" id="KW-1185">Reference proteome</keyword>
<dbReference type="GO" id="GO:0005737">
    <property type="term" value="C:cytoplasm"/>
    <property type="evidence" value="ECO:0007669"/>
    <property type="project" value="TreeGrafter"/>
</dbReference>
<dbReference type="InterPro" id="IPR027268">
    <property type="entry name" value="Peptidase_M4/M1_CTD_sf"/>
</dbReference>
<dbReference type="AlphaFoldDB" id="A0A2S9WRC5"/>
<feature type="signal peptide" evidence="12">
    <location>
        <begin position="1"/>
        <end position="19"/>
    </location>
</feature>
<evidence type="ECO:0000256" key="6">
    <source>
        <dbReference type="ARBA" id="ARBA00022438"/>
    </source>
</evidence>
<dbReference type="EMBL" id="MQUC01000003">
    <property type="protein sequence ID" value="PRP66013.1"/>
    <property type="molecule type" value="Genomic_DNA"/>
</dbReference>
<dbReference type="InterPro" id="IPR050344">
    <property type="entry name" value="Peptidase_M1_aminopeptidases"/>
</dbReference>
<dbReference type="GO" id="GO:0016285">
    <property type="term" value="F:alanyl aminopeptidase activity"/>
    <property type="evidence" value="ECO:0007669"/>
    <property type="project" value="UniProtKB-EC"/>
</dbReference>
<evidence type="ECO:0000256" key="12">
    <source>
        <dbReference type="SAM" id="SignalP"/>
    </source>
</evidence>
<dbReference type="SUPFAM" id="SSF63737">
    <property type="entry name" value="Leukotriene A4 hydrolase N-terminal domain"/>
    <property type="match status" value="1"/>
</dbReference>
<evidence type="ECO:0000256" key="7">
    <source>
        <dbReference type="ARBA" id="ARBA00022670"/>
    </source>
</evidence>
<dbReference type="InterPro" id="IPR045357">
    <property type="entry name" value="Aminopeptidase_N-like_N"/>
</dbReference>
<evidence type="ECO:0000256" key="11">
    <source>
        <dbReference type="ARBA" id="ARBA00023049"/>
    </source>
</evidence>
<keyword evidence="11" id="KW-0482">Metalloprotease</keyword>
<dbReference type="InterPro" id="IPR042097">
    <property type="entry name" value="Aminopeptidase_N-like_N_sf"/>
</dbReference>
<reference evidence="15 16" key="1">
    <citation type="submission" date="2016-11" db="EMBL/GenBank/DDBJ databases">
        <title>Trade-off between light-utilization and light-protection in marine flavobacteria.</title>
        <authorList>
            <person name="Kumagai Y."/>
        </authorList>
    </citation>
    <scope>NUCLEOTIDE SEQUENCE [LARGE SCALE GENOMIC DNA]</scope>
    <source>
        <strain evidence="15 16">JCM 17109</strain>
    </source>
</reference>
<dbReference type="RefSeq" id="WP_105981871.1">
    <property type="nucleotide sequence ID" value="NZ_MQUC01000003.1"/>
</dbReference>
<dbReference type="GO" id="GO:0008270">
    <property type="term" value="F:zinc ion binding"/>
    <property type="evidence" value="ECO:0007669"/>
    <property type="project" value="InterPro"/>
</dbReference>
<keyword evidence="9" id="KW-0378">Hydrolase</keyword>
<feature type="domain" description="Aminopeptidase N-like N-terminal" evidence="14">
    <location>
        <begin position="34"/>
        <end position="198"/>
    </location>
</feature>
<evidence type="ECO:0000256" key="8">
    <source>
        <dbReference type="ARBA" id="ARBA00022723"/>
    </source>
</evidence>
<keyword evidence="8" id="KW-0479">Metal-binding</keyword>
<comment type="caution">
    <text evidence="15">The sequence shown here is derived from an EMBL/GenBank/DDBJ whole genome shotgun (WGS) entry which is preliminary data.</text>
</comment>
<dbReference type="GO" id="GO:0006508">
    <property type="term" value="P:proteolysis"/>
    <property type="evidence" value="ECO:0007669"/>
    <property type="project" value="UniProtKB-KW"/>
</dbReference>
<evidence type="ECO:0000259" key="14">
    <source>
        <dbReference type="Pfam" id="PF17900"/>
    </source>
</evidence>
<evidence type="ECO:0000259" key="13">
    <source>
        <dbReference type="Pfam" id="PF01433"/>
    </source>
</evidence>
<dbReference type="CDD" id="cd09603">
    <property type="entry name" value="M1_APN_like"/>
    <property type="match status" value="1"/>
</dbReference>
<evidence type="ECO:0000256" key="5">
    <source>
        <dbReference type="ARBA" id="ARBA00015611"/>
    </source>
</evidence>
<evidence type="ECO:0000256" key="4">
    <source>
        <dbReference type="ARBA" id="ARBA00012564"/>
    </source>
</evidence>
<evidence type="ECO:0000256" key="9">
    <source>
        <dbReference type="ARBA" id="ARBA00022801"/>
    </source>
</evidence>
<feature type="chain" id="PRO_5015728009" description="Aminopeptidase N" evidence="12">
    <location>
        <begin position="20"/>
        <end position="698"/>
    </location>
</feature>
<dbReference type="Pfam" id="PF17900">
    <property type="entry name" value="Peptidase_M1_N"/>
    <property type="match status" value="1"/>
</dbReference>
<dbReference type="Proteomes" id="UP000239532">
    <property type="component" value="Unassembled WGS sequence"/>
</dbReference>
<protein>
    <recommendedName>
        <fullName evidence="5">Aminopeptidase N</fullName>
        <ecNumber evidence="4">3.4.11.2</ecNumber>
    </recommendedName>
</protein>
<evidence type="ECO:0000313" key="16">
    <source>
        <dbReference type="Proteomes" id="UP000239532"/>
    </source>
</evidence>
<comment type="similarity">
    <text evidence="3">Belongs to the peptidase M1 family.</text>
</comment>
<comment type="cofactor">
    <cofactor evidence="2">
        <name>Zn(2+)</name>
        <dbReference type="ChEBI" id="CHEBI:29105"/>
    </cofactor>
</comment>
<dbReference type="GO" id="GO:0043171">
    <property type="term" value="P:peptide catabolic process"/>
    <property type="evidence" value="ECO:0007669"/>
    <property type="project" value="TreeGrafter"/>
</dbReference>
<comment type="catalytic activity">
    <reaction evidence="1">
        <text>Release of an N-terminal amino acid, Xaa-|-Yaa- from a peptide, amide or arylamide. Xaa is preferably Ala, but may be most amino acids including Pro (slow action). When a terminal hydrophobic residue is followed by a prolyl residue, the two may be released as an intact Xaa-Pro dipeptide.</text>
        <dbReference type="EC" id="3.4.11.2"/>
    </reaction>
</comment>
<keyword evidence="12" id="KW-0732">Signal</keyword>
<dbReference type="Gene3D" id="1.10.390.10">
    <property type="entry name" value="Neutral Protease Domain 2"/>
    <property type="match status" value="1"/>
</dbReference>
<keyword evidence="6" id="KW-0031">Aminopeptidase</keyword>
<evidence type="ECO:0000256" key="3">
    <source>
        <dbReference type="ARBA" id="ARBA00010136"/>
    </source>
</evidence>
<sequence>MRFLFVLLFFTFLTTQNHAQGIDQPAVDFQSAKVQITMDPAQEMVSGTVTFDINILQDTDQVLIDAKNLVEFTASSTTHPSMTSSQNDAGIVLKYRFRESEKTTITIAFKSQPTKAMYFIDSDVDGRWEQAWTQGQGKYTSNWLPSIDDMNEKMEWDISVTAPDDLTVVANGNLISKKGEGDRMTWNYDMTNPMSSYLVAVVVGNYAISTATSQSGVPLDMYYYPEDEQKVSSTYVHTKEIFDFLENEIGIAYPWQNYKQIPVKDFLYAGMENTGTTIFDDQFVQDELGAVDRSYVTVNAHELAHQWFGDLVTEASGTHHWLQEGFATYYAMLAERHIYGDEHYHVNLYEQAELLNEQNQSGKSTALLDPAASSLTFYQHGAWAIHALRDLVGDAAFKAGIKRFLKEYAFKNATTDDFLDIMSQESGKDLASYKSTWLTNNQFPSNEALRLLRKDLFMEAYLQLLARRISPFQEALNSYKETLQPPVQKQMVLEMVGQLSLHEDTRKYDLLERAAATNNLEIRQLITLTAQEINDYNKEMISGMLTDASYATRENALVLLWNAATDKARLLKTAKKAWSTTNESLDMAWLTLAINSTGFSNNDRTAYLGQLQEYTKPIYSTSTRQIAFDYLIALGYLDDQNYLDLYQAALHHNYRFYQYARKLVNEQYAKEANKPLMDKVVELLTEREQEKLRLGTDL</sequence>
<dbReference type="GO" id="GO:0042277">
    <property type="term" value="F:peptide binding"/>
    <property type="evidence" value="ECO:0007669"/>
    <property type="project" value="TreeGrafter"/>
</dbReference>
<dbReference type="GO" id="GO:0005615">
    <property type="term" value="C:extracellular space"/>
    <property type="evidence" value="ECO:0007669"/>
    <property type="project" value="TreeGrafter"/>
</dbReference>
<evidence type="ECO:0000256" key="10">
    <source>
        <dbReference type="ARBA" id="ARBA00022833"/>
    </source>
</evidence>
<accession>A0A2S9WRC5</accession>
<dbReference type="InterPro" id="IPR001930">
    <property type="entry name" value="Peptidase_M1"/>
</dbReference>
<evidence type="ECO:0000313" key="15">
    <source>
        <dbReference type="EMBL" id="PRP66013.1"/>
    </source>
</evidence>
<dbReference type="PANTHER" id="PTHR11533">
    <property type="entry name" value="PROTEASE M1 ZINC METALLOPROTEASE"/>
    <property type="match status" value="1"/>
</dbReference>